<dbReference type="AlphaFoldDB" id="A0A2G8RLJ5"/>
<comment type="caution">
    <text evidence="1">The sequence shown here is derived from an EMBL/GenBank/DDBJ whole genome shotgun (WGS) entry which is preliminary data.</text>
</comment>
<reference evidence="1 2" key="1">
    <citation type="journal article" date="2015" name="Sci. Rep.">
        <title>Chromosome-level genome map provides insights into diverse defense mechanisms in the medicinal fungus Ganoderma sinense.</title>
        <authorList>
            <person name="Zhu Y."/>
            <person name="Xu J."/>
            <person name="Sun C."/>
            <person name="Zhou S."/>
            <person name="Xu H."/>
            <person name="Nelson D.R."/>
            <person name="Qian J."/>
            <person name="Song J."/>
            <person name="Luo H."/>
            <person name="Xiang L."/>
            <person name="Li Y."/>
            <person name="Xu Z."/>
            <person name="Ji A."/>
            <person name="Wang L."/>
            <person name="Lu S."/>
            <person name="Hayward A."/>
            <person name="Sun W."/>
            <person name="Li X."/>
            <person name="Schwartz D.C."/>
            <person name="Wang Y."/>
            <person name="Chen S."/>
        </authorList>
    </citation>
    <scope>NUCLEOTIDE SEQUENCE [LARGE SCALE GENOMIC DNA]</scope>
    <source>
        <strain evidence="1 2">ZZ0214-1</strain>
    </source>
</reference>
<dbReference type="Proteomes" id="UP000230002">
    <property type="component" value="Unassembled WGS sequence"/>
</dbReference>
<sequence>MILIVAQNNRRVLSLYIYNSRRPPELPISHAIHCPTPQPWPPIPGPGRANVLYTRYNPAESPLTIDASLMYVRKRADAINARSAPPGIAEFL</sequence>
<dbReference type="EMBL" id="AYKW01000069">
    <property type="protein sequence ID" value="PIL22383.1"/>
    <property type="molecule type" value="Genomic_DNA"/>
</dbReference>
<name>A0A2G8RLJ5_9APHY</name>
<protein>
    <submittedName>
        <fullName evidence="1">Uncharacterized protein</fullName>
    </submittedName>
</protein>
<accession>A0A2G8RLJ5</accession>
<evidence type="ECO:0000313" key="2">
    <source>
        <dbReference type="Proteomes" id="UP000230002"/>
    </source>
</evidence>
<proteinExistence type="predicted"/>
<keyword evidence="2" id="KW-1185">Reference proteome</keyword>
<gene>
    <name evidence="1" type="ORF">GSI_15071</name>
</gene>
<organism evidence="1 2">
    <name type="scientific">Ganoderma sinense ZZ0214-1</name>
    <dbReference type="NCBI Taxonomy" id="1077348"/>
    <lineage>
        <taxon>Eukaryota</taxon>
        <taxon>Fungi</taxon>
        <taxon>Dikarya</taxon>
        <taxon>Basidiomycota</taxon>
        <taxon>Agaricomycotina</taxon>
        <taxon>Agaricomycetes</taxon>
        <taxon>Polyporales</taxon>
        <taxon>Polyporaceae</taxon>
        <taxon>Ganoderma</taxon>
    </lineage>
</organism>
<evidence type="ECO:0000313" key="1">
    <source>
        <dbReference type="EMBL" id="PIL22383.1"/>
    </source>
</evidence>